<evidence type="ECO:0000256" key="1">
    <source>
        <dbReference type="SAM" id="MobiDB-lite"/>
    </source>
</evidence>
<feature type="domain" description="Mei2-like C-terminal RNA recognition motif" evidence="2">
    <location>
        <begin position="133"/>
        <end position="227"/>
    </location>
</feature>
<dbReference type="EMBL" id="CAUYUJ010015633">
    <property type="protein sequence ID" value="CAK0856426.1"/>
    <property type="molecule type" value="Genomic_DNA"/>
</dbReference>
<proteinExistence type="predicted"/>
<feature type="region of interest" description="Disordered" evidence="1">
    <location>
        <begin position="1"/>
        <end position="20"/>
    </location>
</feature>
<evidence type="ECO:0000259" key="2">
    <source>
        <dbReference type="Pfam" id="PF04059"/>
    </source>
</evidence>
<dbReference type="Gene3D" id="3.30.70.330">
    <property type="match status" value="1"/>
</dbReference>
<dbReference type="CDD" id="cd12277">
    <property type="entry name" value="RRM3_MEI2_EAR1_like"/>
    <property type="match status" value="1"/>
</dbReference>
<evidence type="ECO:0000313" key="3">
    <source>
        <dbReference type="EMBL" id="CAK0856426.1"/>
    </source>
</evidence>
<protein>
    <recommendedName>
        <fullName evidence="2">Mei2-like C-terminal RNA recognition motif domain-containing protein</fullName>
    </recommendedName>
</protein>
<dbReference type="Proteomes" id="UP001189429">
    <property type="component" value="Unassembled WGS sequence"/>
</dbReference>
<dbReference type="InterPro" id="IPR007201">
    <property type="entry name" value="Mei2-like_Rrm_C"/>
</dbReference>
<dbReference type="SUPFAM" id="SSF54928">
    <property type="entry name" value="RNA-binding domain, RBD"/>
    <property type="match status" value="1"/>
</dbReference>
<dbReference type="Pfam" id="PF04059">
    <property type="entry name" value="RRM_2"/>
    <property type="match status" value="1"/>
</dbReference>
<dbReference type="InterPro" id="IPR035979">
    <property type="entry name" value="RBD_domain_sf"/>
</dbReference>
<organism evidence="3 4">
    <name type="scientific">Prorocentrum cordatum</name>
    <dbReference type="NCBI Taxonomy" id="2364126"/>
    <lineage>
        <taxon>Eukaryota</taxon>
        <taxon>Sar</taxon>
        <taxon>Alveolata</taxon>
        <taxon>Dinophyceae</taxon>
        <taxon>Prorocentrales</taxon>
        <taxon>Prorocentraceae</taxon>
        <taxon>Prorocentrum</taxon>
    </lineage>
</organism>
<accession>A0ABN9UAV5</accession>
<feature type="compositionally biased region" description="Basic and acidic residues" evidence="1">
    <location>
        <begin position="274"/>
        <end position="285"/>
    </location>
</feature>
<dbReference type="InterPro" id="IPR012677">
    <property type="entry name" value="Nucleotide-bd_a/b_plait_sf"/>
</dbReference>
<feature type="region of interest" description="Disordered" evidence="1">
    <location>
        <begin position="257"/>
        <end position="285"/>
    </location>
</feature>
<name>A0ABN9UAV5_9DINO</name>
<keyword evidence="4" id="KW-1185">Reference proteome</keyword>
<feature type="compositionally biased region" description="Polar residues" evidence="1">
    <location>
        <begin position="1"/>
        <end position="12"/>
    </location>
</feature>
<comment type="caution">
    <text evidence="3">The sequence shown here is derived from an EMBL/GenBank/DDBJ whole genome shotgun (WGS) entry which is preliminary data.</text>
</comment>
<gene>
    <name evidence="3" type="ORF">PCOR1329_LOCUS46820</name>
</gene>
<sequence length="285" mass="31290">MFRDASSMTEVSAMNEGPARGGYLLTSSPLSAASVKKDVPRGGDAETAANPLLPMWVHSQLEIDSAAFTSTISDDSFSTVDDCQQAPSSRAMSPMQVRIVKLGTELSSRKPGTLCTPLNVKAAAFVPKGGDQRTTVMMRNLPTALSRAKLIDLLEEKGFEGQFDLLYLPMDFKTKCNFGFAFVNLTTHENALRFANVFHNFASWSSSRCRKVCAVCWGGVQGLHANVVSYQNSAVMRKQDVPDDYKPAMFQNGLQIPFPRTTSESKPKRSRTRTSTEKSEFGSFE</sequence>
<reference evidence="3" key="1">
    <citation type="submission" date="2023-10" db="EMBL/GenBank/DDBJ databases">
        <authorList>
            <person name="Chen Y."/>
            <person name="Shah S."/>
            <person name="Dougan E. K."/>
            <person name="Thang M."/>
            <person name="Chan C."/>
        </authorList>
    </citation>
    <scope>NUCLEOTIDE SEQUENCE [LARGE SCALE GENOMIC DNA]</scope>
</reference>
<evidence type="ECO:0000313" key="4">
    <source>
        <dbReference type="Proteomes" id="UP001189429"/>
    </source>
</evidence>